<reference evidence="4 5" key="1">
    <citation type="submission" date="2018-12" db="EMBL/GenBank/DDBJ databases">
        <authorList>
            <person name="Sun L."/>
            <person name="Chen Z."/>
        </authorList>
    </citation>
    <scope>NUCLEOTIDE SEQUENCE [LARGE SCALE GENOMIC DNA]</scope>
    <source>
        <strain evidence="4 5">LMG 29736</strain>
    </source>
</reference>
<gene>
    <name evidence="4" type="ORF">D5F11_009975</name>
</gene>
<evidence type="ECO:0000256" key="3">
    <source>
        <dbReference type="PIRSR" id="PIRSR607837-1"/>
    </source>
</evidence>
<evidence type="ECO:0000256" key="2">
    <source>
        <dbReference type="ARBA" id="ARBA00022723"/>
    </source>
</evidence>
<dbReference type="OrthoDB" id="9811413at2"/>
<comment type="caution">
    <text evidence="4">The sequence shown here is derived from an EMBL/GenBank/DDBJ whole genome shotgun (WGS) entry which is preliminary data.</text>
</comment>
<dbReference type="GO" id="GO:0046872">
    <property type="term" value="F:metal ion binding"/>
    <property type="evidence" value="ECO:0007669"/>
    <property type="project" value="UniProtKB-KW"/>
</dbReference>
<dbReference type="Gene3D" id="1.20.120.450">
    <property type="entry name" value="dinb family like domain"/>
    <property type="match status" value="1"/>
</dbReference>
<feature type="binding site" evidence="3">
    <location>
        <position position="49"/>
    </location>
    <ligand>
        <name>a divalent metal cation</name>
        <dbReference type="ChEBI" id="CHEBI:60240"/>
    </ligand>
</feature>
<dbReference type="SUPFAM" id="SSF109854">
    <property type="entry name" value="DinB/YfiT-like putative metalloenzymes"/>
    <property type="match status" value="1"/>
</dbReference>
<dbReference type="InterPro" id="IPR034660">
    <property type="entry name" value="DinB/YfiT-like"/>
</dbReference>
<name>A0A429X8K4_SIMTE</name>
<dbReference type="RefSeq" id="WP_120115934.1">
    <property type="nucleotide sequence ID" value="NZ_BORI01000008.1"/>
</dbReference>
<dbReference type="Pfam" id="PF05163">
    <property type="entry name" value="DinB"/>
    <property type="match status" value="1"/>
</dbReference>
<dbReference type="AlphaFoldDB" id="A0A429X8K4"/>
<evidence type="ECO:0000256" key="1">
    <source>
        <dbReference type="ARBA" id="ARBA00008635"/>
    </source>
</evidence>
<sequence>MEQNQSKKLYDYHVWANKQVIQHLKQMPENILNDMVQSVFPSIHDVLVHLYTVDIVWLGTMKGNNFQDTIAEVERRKSEITGASIDEFEVFYEELSKEFYHFLSEQHDFEQIIVAEHPQYGQCEFKLADLIQHVVNHGTYHRGNVTAMLHQQGTRGVPTDYVFFLLK</sequence>
<dbReference type="EMBL" id="QYTW02000008">
    <property type="protein sequence ID" value="RST59734.1"/>
    <property type="molecule type" value="Genomic_DNA"/>
</dbReference>
<feature type="binding site" evidence="3">
    <location>
        <position position="137"/>
    </location>
    <ligand>
        <name>a divalent metal cation</name>
        <dbReference type="ChEBI" id="CHEBI:60240"/>
    </ligand>
</feature>
<keyword evidence="2 3" id="KW-0479">Metal-binding</keyword>
<organism evidence="4 5">
    <name type="scientific">Siminovitchia terrae</name>
    <name type="common">Bacillus terrae</name>
    <dbReference type="NCBI Taxonomy" id="1914933"/>
    <lineage>
        <taxon>Bacteria</taxon>
        <taxon>Bacillati</taxon>
        <taxon>Bacillota</taxon>
        <taxon>Bacilli</taxon>
        <taxon>Bacillales</taxon>
        <taxon>Bacillaceae</taxon>
        <taxon>Siminovitchia</taxon>
    </lineage>
</organism>
<accession>A0A429X8K4</accession>
<comment type="similarity">
    <text evidence="1">Belongs to the DinB family.</text>
</comment>
<protein>
    <submittedName>
        <fullName evidence="4">Damage-inducible protein DinB</fullName>
    </submittedName>
</protein>
<dbReference type="InterPro" id="IPR007837">
    <property type="entry name" value="DinB"/>
</dbReference>
<evidence type="ECO:0000313" key="4">
    <source>
        <dbReference type="EMBL" id="RST59734.1"/>
    </source>
</evidence>
<dbReference type="PANTHER" id="PTHR37302:SF1">
    <property type="entry name" value="PROTEIN DINB"/>
    <property type="match status" value="1"/>
</dbReference>
<feature type="binding site" evidence="3">
    <location>
        <position position="141"/>
    </location>
    <ligand>
        <name>a divalent metal cation</name>
        <dbReference type="ChEBI" id="CHEBI:60240"/>
    </ligand>
</feature>
<dbReference type="Proteomes" id="UP000287296">
    <property type="component" value="Unassembled WGS sequence"/>
</dbReference>
<proteinExistence type="inferred from homology"/>
<evidence type="ECO:0000313" key="5">
    <source>
        <dbReference type="Proteomes" id="UP000287296"/>
    </source>
</evidence>
<dbReference type="PANTHER" id="PTHR37302">
    <property type="entry name" value="SLR1116 PROTEIN"/>
    <property type="match status" value="1"/>
</dbReference>